<reference evidence="8 9" key="1">
    <citation type="submission" date="2020-04" db="EMBL/GenBank/DDBJ databases">
        <title>Chitinophaga sp. G-6-1-13 sp. nov., isolated from soil.</title>
        <authorList>
            <person name="Dahal R.H."/>
            <person name="Chaudhary D.K."/>
        </authorList>
    </citation>
    <scope>NUCLEOTIDE SEQUENCE [LARGE SCALE GENOMIC DNA]</scope>
    <source>
        <strain evidence="8 9">G-6-1-13</strain>
    </source>
</reference>
<dbReference type="RefSeq" id="WP_169228043.1">
    <property type="nucleotide sequence ID" value="NZ_JABBGC010000003.1"/>
</dbReference>
<dbReference type="InterPro" id="IPR007627">
    <property type="entry name" value="RNA_pol_sigma70_r2"/>
</dbReference>
<keyword evidence="5" id="KW-0472">Membrane</keyword>
<sequence length="186" mass="21986">MQETPFSLEQFELLFKEHFKPLALLAYSVVKDKDVAKDIVQEFFVKFWETQHTIQLRGPFEVYAARAVKNRSLNHIARQEVQDKHQQLFAAMSPDDPDTDHGDREQFYQRLSHAIDCMPEQRRRVFLMSAADNKKYAEIARELNISINTVKFHIKAAYVFLRNEAFIPLWISVLLNLLYFFEKTCL</sequence>
<dbReference type="InterPro" id="IPR013325">
    <property type="entry name" value="RNA_pol_sigma_r2"/>
</dbReference>
<dbReference type="InterPro" id="IPR039425">
    <property type="entry name" value="RNA_pol_sigma-70-like"/>
</dbReference>
<dbReference type="NCBIfam" id="TIGR02937">
    <property type="entry name" value="sigma70-ECF"/>
    <property type="match status" value="1"/>
</dbReference>
<keyword evidence="3" id="KW-0731">Sigma factor</keyword>
<comment type="caution">
    <text evidence="8">The sequence shown here is derived from an EMBL/GenBank/DDBJ whole genome shotgun (WGS) entry which is preliminary data.</text>
</comment>
<dbReference type="Pfam" id="PF04542">
    <property type="entry name" value="Sigma70_r2"/>
    <property type="match status" value="1"/>
</dbReference>
<evidence type="ECO:0000256" key="4">
    <source>
        <dbReference type="ARBA" id="ARBA00023163"/>
    </source>
</evidence>
<dbReference type="Gene3D" id="1.10.10.10">
    <property type="entry name" value="Winged helix-like DNA-binding domain superfamily/Winged helix DNA-binding domain"/>
    <property type="match status" value="1"/>
</dbReference>
<evidence type="ECO:0000259" key="7">
    <source>
        <dbReference type="Pfam" id="PF08281"/>
    </source>
</evidence>
<organism evidence="8 9">
    <name type="scientific">Chitinophaga fulva</name>
    <dbReference type="NCBI Taxonomy" id="2728842"/>
    <lineage>
        <taxon>Bacteria</taxon>
        <taxon>Pseudomonadati</taxon>
        <taxon>Bacteroidota</taxon>
        <taxon>Chitinophagia</taxon>
        <taxon>Chitinophagales</taxon>
        <taxon>Chitinophagaceae</taxon>
        <taxon>Chitinophaga</taxon>
    </lineage>
</organism>
<evidence type="ECO:0000256" key="2">
    <source>
        <dbReference type="ARBA" id="ARBA00023015"/>
    </source>
</evidence>
<dbReference type="SUPFAM" id="SSF88659">
    <property type="entry name" value="Sigma3 and sigma4 domains of RNA polymerase sigma factors"/>
    <property type="match status" value="1"/>
</dbReference>
<dbReference type="Proteomes" id="UP000583266">
    <property type="component" value="Unassembled WGS sequence"/>
</dbReference>
<evidence type="ECO:0000313" key="9">
    <source>
        <dbReference type="Proteomes" id="UP000583266"/>
    </source>
</evidence>
<dbReference type="SUPFAM" id="SSF88946">
    <property type="entry name" value="Sigma2 domain of RNA polymerase sigma factors"/>
    <property type="match status" value="1"/>
</dbReference>
<dbReference type="InterPro" id="IPR036388">
    <property type="entry name" value="WH-like_DNA-bd_sf"/>
</dbReference>
<keyword evidence="2" id="KW-0805">Transcription regulation</keyword>
<evidence type="ECO:0000256" key="5">
    <source>
        <dbReference type="SAM" id="Phobius"/>
    </source>
</evidence>
<dbReference type="CDD" id="cd06171">
    <property type="entry name" value="Sigma70_r4"/>
    <property type="match status" value="1"/>
</dbReference>
<gene>
    <name evidence="8" type="ORF">HHL17_27530</name>
</gene>
<dbReference type="InterPro" id="IPR014284">
    <property type="entry name" value="RNA_pol_sigma-70_dom"/>
</dbReference>
<proteinExistence type="inferred from homology"/>
<evidence type="ECO:0000256" key="1">
    <source>
        <dbReference type="ARBA" id="ARBA00010641"/>
    </source>
</evidence>
<dbReference type="InterPro" id="IPR014327">
    <property type="entry name" value="RNA_pol_sigma70_bacteroid"/>
</dbReference>
<evidence type="ECO:0000259" key="6">
    <source>
        <dbReference type="Pfam" id="PF04542"/>
    </source>
</evidence>
<dbReference type="PANTHER" id="PTHR43133">
    <property type="entry name" value="RNA POLYMERASE ECF-TYPE SIGMA FACTO"/>
    <property type="match status" value="1"/>
</dbReference>
<dbReference type="InterPro" id="IPR013324">
    <property type="entry name" value="RNA_pol_sigma_r3/r4-like"/>
</dbReference>
<keyword evidence="5" id="KW-0812">Transmembrane</keyword>
<dbReference type="Gene3D" id="1.10.1740.10">
    <property type="match status" value="1"/>
</dbReference>
<comment type="similarity">
    <text evidence="1">Belongs to the sigma-70 factor family. ECF subfamily.</text>
</comment>
<dbReference type="GO" id="GO:0003677">
    <property type="term" value="F:DNA binding"/>
    <property type="evidence" value="ECO:0007669"/>
    <property type="project" value="InterPro"/>
</dbReference>
<dbReference type="PANTHER" id="PTHR43133:SF46">
    <property type="entry name" value="RNA POLYMERASE SIGMA-70 FACTOR ECF SUBFAMILY"/>
    <property type="match status" value="1"/>
</dbReference>
<keyword evidence="9" id="KW-1185">Reference proteome</keyword>
<keyword evidence="4" id="KW-0804">Transcription</keyword>
<protein>
    <submittedName>
        <fullName evidence="8">RNA polymerase sigma-70 factor</fullName>
    </submittedName>
</protein>
<evidence type="ECO:0000313" key="8">
    <source>
        <dbReference type="EMBL" id="NML40978.1"/>
    </source>
</evidence>
<keyword evidence="5" id="KW-1133">Transmembrane helix</keyword>
<dbReference type="Pfam" id="PF08281">
    <property type="entry name" value="Sigma70_r4_2"/>
    <property type="match status" value="1"/>
</dbReference>
<feature type="domain" description="RNA polymerase sigma factor 70 region 4 type 2" evidence="7">
    <location>
        <begin position="109"/>
        <end position="158"/>
    </location>
</feature>
<name>A0A848GZD1_9BACT</name>
<feature type="transmembrane region" description="Helical" evidence="5">
    <location>
        <begin position="165"/>
        <end position="181"/>
    </location>
</feature>
<feature type="domain" description="RNA polymerase sigma-70 region 2" evidence="6">
    <location>
        <begin position="14"/>
        <end position="79"/>
    </location>
</feature>
<accession>A0A848GZD1</accession>
<dbReference type="NCBIfam" id="TIGR02985">
    <property type="entry name" value="Sig70_bacteroi1"/>
    <property type="match status" value="1"/>
</dbReference>
<dbReference type="GO" id="GO:0016987">
    <property type="term" value="F:sigma factor activity"/>
    <property type="evidence" value="ECO:0007669"/>
    <property type="project" value="UniProtKB-KW"/>
</dbReference>
<dbReference type="InterPro" id="IPR013249">
    <property type="entry name" value="RNA_pol_sigma70_r4_t2"/>
</dbReference>
<dbReference type="AlphaFoldDB" id="A0A848GZD1"/>
<dbReference type="EMBL" id="JABBGC010000003">
    <property type="protein sequence ID" value="NML40978.1"/>
    <property type="molecule type" value="Genomic_DNA"/>
</dbReference>
<evidence type="ECO:0000256" key="3">
    <source>
        <dbReference type="ARBA" id="ARBA00023082"/>
    </source>
</evidence>
<dbReference type="GO" id="GO:0006352">
    <property type="term" value="P:DNA-templated transcription initiation"/>
    <property type="evidence" value="ECO:0007669"/>
    <property type="project" value="InterPro"/>
</dbReference>